<protein>
    <submittedName>
        <fullName evidence="6">Sugar kinase</fullName>
    </submittedName>
</protein>
<feature type="domain" description="Carbohydrate kinase FGGY N-terminal" evidence="4">
    <location>
        <begin position="5"/>
        <end position="110"/>
    </location>
</feature>
<dbReference type="EMBL" id="JAATLM010000001">
    <property type="protein sequence ID" value="NIZ69145.1"/>
    <property type="molecule type" value="Genomic_DNA"/>
</dbReference>
<dbReference type="CDD" id="cd07779">
    <property type="entry name" value="ASKHA_NBD_FGGY_YgcE-like"/>
    <property type="match status" value="1"/>
</dbReference>
<dbReference type="RefSeq" id="WP_167695246.1">
    <property type="nucleotide sequence ID" value="NZ_CP118181.1"/>
</dbReference>
<comment type="caution">
    <text evidence="6">The sequence shown here is derived from an EMBL/GenBank/DDBJ whole genome shotgun (WGS) entry which is preliminary data.</text>
</comment>
<evidence type="ECO:0000313" key="6">
    <source>
        <dbReference type="EMBL" id="NIZ69145.1"/>
    </source>
</evidence>
<evidence type="ECO:0000256" key="2">
    <source>
        <dbReference type="ARBA" id="ARBA00022679"/>
    </source>
</evidence>
<organism evidence="6 7">
    <name type="scientific">Entomospira culicis</name>
    <dbReference type="NCBI Taxonomy" id="2719989"/>
    <lineage>
        <taxon>Bacteria</taxon>
        <taxon>Pseudomonadati</taxon>
        <taxon>Spirochaetota</taxon>
        <taxon>Spirochaetia</taxon>
        <taxon>Spirochaetales</taxon>
        <taxon>Spirochaetaceae</taxon>
        <taxon>Entomospira</taxon>
    </lineage>
</organism>
<evidence type="ECO:0000313" key="7">
    <source>
        <dbReference type="Proteomes" id="UP000778951"/>
    </source>
</evidence>
<feature type="domain" description="Carbohydrate kinase FGGY N-terminal" evidence="4">
    <location>
        <begin position="115"/>
        <end position="216"/>
    </location>
</feature>
<dbReference type="InterPro" id="IPR000577">
    <property type="entry name" value="Carb_kinase_FGGY"/>
</dbReference>
<keyword evidence="3 6" id="KW-0418">Kinase</keyword>
<evidence type="ECO:0000259" key="4">
    <source>
        <dbReference type="Pfam" id="PF00370"/>
    </source>
</evidence>
<keyword evidence="7" id="KW-1185">Reference proteome</keyword>
<evidence type="ECO:0000256" key="3">
    <source>
        <dbReference type="ARBA" id="ARBA00022777"/>
    </source>
</evidence>
<dbReference type="SUPFAM" id="SSF53067">
    <property type="entry name" value="Actin-like ATPase domain"/>
    <property type="match status" value="2"/>
</dbReference>
<gene>
    <name evidence="6" type="ORF">HCT48_02825</name>
</gene>
<dbReference type="Proteomes" id="UP000778951">
    <property type="component" value="Unassembled WGS sequence"/>
</dbReference>
<dbReference type="GO" id="GO:0005975">
    <property type="term" value="P:carbohydrate metabolic process"/>
    <property type="evidence" value="ECO:0007669"/>
    <property type="project" value="InterPro"/>
</dbReference>
<sequence>MLTQYFMGIDGGTQSTKVVIVDTKGKTVAQASRALQPMYTTPDGIAEHPADDLFDSLMLTIKDALTHFKEDRSQIIAIGLGSIRYCRCLVKADGTLAHPVISWMDRRISMPYQNDQKDVQYVVATTGYLMGRLTGSFTDTIANCLGQWPIDVNQWKVLENPQDFSSYGISKEMMYEMRMPGEIGGYLSHEIANQIGLYAGIPVVHTANDKAVEALGAGLLNQETVLLSLGTYIASMVVADESRATSQFFWTNMASQPHRYLYESNGIRRGMWTVSWLKNLLGKELSHQAKEHNLSAENYLNKIADNVTVGSEGLICILDWLAPPNEPHKKGMFIGFDQRHTYGHIYRAILEGISLTMRRHAFNMTQELSINPKELVVTGGGSHSDLFMQILADVFAIPVYRTKNESIAGLGAAICAAVATKVYPSFEEAIQHMVERDKTFMPNPMHVEKYAKIAKAYEYLSDNMDTILHHLHDTFEEL</sequence>
<comment type="similarity">
    <text evidence="1">Belongs to the FGGY kinase family.</text>
</comment>
<dbReference type="InterPro" id="IPR043129">
    <property type="entry name" value="ATPase_NBD"/>
</dbReference>
<dbReference type="Pfam" id="PF02782">
    <property type="entry name" value="FGGY_C"/>
    <property type="match status" value="1"/>
</dbReference>
<dbReference type="Pfam" id="PF00370">
    <property type="entry name" value="FGGY_N"/>
    <property type="match status" value="2"/>
</dbReference>
<dbReference type="PANTHER" id="PTHR43095:SF5">
    <property type="entry name" value="XYLULOSE KINASE"/>
    <property type="match status" value="1"/>
</dbReference>
<dbReference type="GO" id="GO:0016301">
    <property type="term" value="F:kinase activity"/>
    <property type="evidence" value="ECO:0007669"/>
    <property type="project" value="UniProtKB-KW"/>
</dbReference>
<dbReference type="PANTHER" id="PTHR43095">
    <property type="entry name" value="SUGAR KINASE"/>
    <property type="match status" value="1"/>
</dbReference>
<dbReference type="PIRSF" id="PIRSF000538">
    <property type="entry name" value="GlpK"/>
    <property type="match status" value="1"/>
</dbReference>
<evidence type="ECO:0000256" key="1">
    <source>
        <dbReference type="ARBA" id="ARBA00009156"/>
    </source>
</evidence>
<accession>A0A968GJS7</accession>
<feature type="domain" description="Carbohydrate kinase FGGY C-terminal" evidence="5">
    <location>
        <begin position="227"/>
        <end position="419"/>
    </location>
</feature>
<name>A0A968GJS7_9SPIO</name>
<dbReference type="InterPro" id="IPR050406">
    <property type="entry name" value="FGGY_Carb_Kinase"/>
</dbReference>
<proteinExistence type="inferred from homology"/>
<dbReference type="InterPro" id="IPR018484">
    <property type="entry name" value="FGGY_N"/>
</dbReference>
<keyword evidence="2" id="KW-0808">Transferase</keyword>
<reference evidence="6" key="1">
    <citation type="submission" date="2020-03" db="EMBL/GenBank/DDBJ databases">
        <title>Spirochaetal bacteria isolated from arthropods constitute a novel genus Entomospira genus novum within the order Spirochaetales.</title>
        <authorList>
            <person name="Grana-Miraglia L."/>
            <person name="Sikutova S."/>
            <person name="Fingerle V."/>
            <person name="Sing A."/>
            <person name="Castillo-Ramirez S."/>
            <person name="Margos G."/>
            <person name="Rudolf I."/>
        </authorList>
    </citation>
    <scope>NUCLEOTIDE SEQUENCE</scope>
    <source>
        <strain evidence="6">BR149</strain>
    </source>
</reference>
<dbReference type="AlphaFoldDB" id="A0A968GJS7"/>
<dbReference type="Gene3D" id="3.30.420.40">
    <property type="match status" value="3"/>
</dbReference>
<evidence type="ECO:0000259" key="5">
    <source>
        <dbReference type="Pfam" id="PF02782"/>
    </source>
</evidence>
<dbReference type="InterPro" id="IPR018485">
    <property type="entry name" value="FGGY_C"/>
</dbReference>